<organism evidence="3 4">
    <name type="scientific">Parabacteroides acidifaciens</name>
    <dbReference type="NCBI Taxonomy" id="2290935"/>
    <lineage>
        <taxon>Bacteria</taxon>
        <taxon>Pseudomonadati</taxon>
        <taxon>Bacteroidota</taxon>
        <taxon>Bacteroidia</taxon>
        <taxon>Bacteroidales</taxon>
        <taxon>Tannerellaceae</taxon>
        <taxon>Parabacteroides</taxon>
    </lineage>
</organism>
<proteinExistence type="predicted"/>
<dbReference type="PROSITE" id="PS51257">
    <property type="entry name" value="PROKAR_LIPOPROTEIN"/>
    <property type="match status" value="1"/>
</dbReference>
<feature type="chain" id="PRO_5017786874" description="DUF4595 domain-containing protein" evidence="1">
    <location>
        <begin position="22"/>
        <end position="275"/>
    </location>
</feature>
<evidence type="ECO:0008006" key="6">
    <source>
        <dbReference type="Google" id="ProtNLM"/>
    </source>
</evidence>
<evidence type="ECO:0000313" key="2">
    <source>
        <dbReference type="EMBL" id="MBC8603626.1"/>
    </source>
</evidence>
<dbReference type="EMBL" id="QREV01000069">
    <property type="protein sequence ID" value="RDU47629.1"/>
    <property type="molecule type" value="Genomic_DNA"/>
</dbReference>
<reference evidence="3 4" key="1">
    <citation type="submission" date="2018-07" db="EMBL/GenBank/DDBJ databases">
        <title>Parabacteroides acidifaciens nov. sp., isolated from human feces.</title>
        <authorList>
            <person name="Wang Y.J."/>
        </authorList>
    </citation>
    <scope>NUCLEOTIDE SEQUENCE [LARGE SCALE GENOMIC DNA]</scope>
    <source>
        <strain evidence="3 4">426-9</strain>
    </source>
</reference>
<name>A0A3D8H9G2_9BACT</name>
<comment type="caution">
    <text evidence="3">The sequence shown here is derived from an EMBL/GenBank/DDBJ whole genome shotgun (WGS) entry which is preliminary data.</text>
</comment>
<dbReference type="AlphaFoldDB" id="A0A3D8H9G2"/>
<dbReference type="RefSeq" id="WP_115501121.1">
    <property type="nucleotide sequence ID" value="NZ_JACRTI010000069.1"/>
</dbReference>
<evidence type="ECO:0000313" key="3">
    <source>
        <dbReference type="EMBL" id="RDU47629.1"/>
    </source>
</evidence>
<protein>
    <recommendedName>
        <fullName evidence="6">DUF4595 domain-containing protein</fullName>
    </recommendedName>
</protein>
<evidence type="ECO:0000256" key="1">
    <source>
        <dbReference type="SAM" id="SignalP"/>
    </source>
</evidence>
<dbReference type="Proteomes" id="UP000629596">
    <property type="component" value="Unassembled WGS sequence"/>
</dbReference>
<feature type="signal peptide" evidence="1">
    <location>
        <begin position="1"/>
        <end position="21"/>
    </location>
</feature>
<keyword evidence="5" id="KW-1185">Reference proteome</keyword>
<gene>
    <name evidence="3" type="ORF">DWU89_18540</name>
    <name evidence="2" type="ORF">H8784_18095</name>
</gene>
<accession>A0A3D8H9G2</accession>
<dbReference type="EMBL" id="JACRTI010000069">
    <property type="protein sequence ID" value="MBC8603626.1"/>
    <property type="molecule type" value="Genomic_DNA"/>
</dbReference>
<evidence type="ECO:0000313" key="4">
    <source>
        <dbReference type="Proteomes" id="UP000256321"/>
    </source>
</evidence>
<reference evidence="2 5" key="2">
    <citation type="submission" date="2020-08" db="EMBL/GenBank/DDBJ databases">
        <title>Genome public.</title>
        <authorList>
            <person name="Liu C."/>
            <person name="Sun Q."/>
        </authorList>
    </citation>
    <scope>NUCLEOTIDE SEQUENCE [LARGE SCALE GENOMIC DNA]</scope>
    <source>
        <strain evidence="2 5">426_9</strain>
    </source>
</reference>
<evidence type="ECO:0000313" key="5">
    <source>
        <dbReference type="Proteomes" id="UP000629596"/>
    </source>
</evidence>
<sequence length="275" mass="30965">MNKLFSTIMSGILTVAGLALFSCSDNDDIKLTGIDGCPSALLSNGQLTASFTYDGNKLSRIQDPDGHATHFNYENGQFSGISYTPPKDVADGHGWVGFTKTGDNTFEVSRGGEPALDISYVEEVELDTNGLPAKITFTGIYRWGANGKEQLEEGDRYALLSFDPATRQLLKQEVFDKESNLLVKYTYEYDNASGSISHTELPMWLLGWWYYQYSNQNDFKYIQFLNRRNNITKITSKNSEGDISSVTYTYKYNENNFPVTAFCDKWEGTEVGIRY</sequence>
<dbReference type="Proteomes" id="UP000256321">
    <property type="component" value="Unassembled WGS sequence"/>
</dbReference>
<keyword evidence="1" id="KW-0732">Signal</keyword>